<sequence>ARAEDNGEHGVEVNELPAWCEGKRVRSFSPGTTQVCTRVGTPIRLPGCSRELHVRLNSAPWE</sequence>
<evidence type="ECO:0000313" key="2">
    <source>
        <dbReference type="Proteomes" id="UP000335636"/>
    </source>
</evidence>
<protein>
    <submittedName>
        <fullName evidence="1">Uncharacterized protein</fullName>
    </submittedName>
</protein>
<comment type="caution">
    <text evidence="1">The sequence shown here is derived from an EMBL/GenBank/DDBJ whole genome shotgun (WGS) entry which is preliminary data.</text>
</comment>
<gene>
    <name evidence="1" type="ORF">MONAX_5E026075</name>
</gene>
<reference evidence="1" key="1">
    <citation type="submission" date="2019-04" db="EMBL/GenBank/DDBJ databases">
        <authorList>
            <person name="Alioto T."/>
            <person name="Alioto T."/>
        </authorList>
    </citation>
    <scope>NUCLEOTIDE SEQUENCE [LARGE SCALE GENOMIC DNA]</scope>
</reference>
<keyword evidence="2" id="KW-1185">Reference proteome</keyword>
<evidence type="ECO:0000313" key="1">
    <source>
        <dbReference type="EMBL" id="VTJ55910.1"/>
    </source>
</evidence>
<accession>A0A5E4AG26</accession>
<dbReference type="AlphaFoldDB" id="A0A5E4AG26"/>
<organism evidence="1 2">
    <name type="scientific">Marmota monax</name>
    <name type="common">Woodchuck</name>
    <dbReference type="NCBI Taxonomy" id="9995"/>
    <lineage>
        <taxon>Eukaryota</taxon>
        <taxon>Metazoa</taxon>
        <taxon>Chordata</taxon>
        <taxon>Craniata</taxon>
        <taxon>Vertebrata</taxon>
        <taxon>Euteleostomi</taxon>
        <taxon>Mammalia</taxon>
        <taxon>Eutheria</taxon>
        <taxon>Euarchontoglires</taxon>
        <taxon>Glires</taxon>
        <taxon>Rodentia</taxon>
        <taxon>Sciuromorpha</taxon>
        <taxon>Sciuridae</taxon>
        <taxon>Xerinae</taxon>
        <taxon>Marmotini</taxon>
        <taxon>Marmota</taxon>
    </lineage>
</organism>
<proteinExistence type="predicted"/>
<name>A0A5E4AG26_MARMO</name>
<feature type="non-terminal residue" evidence="1">
    <location>
        <position position="1"/>
    </location>
</feature>
<dbReference type="Proteomes" id="UP000335636">
    <property type="component" value="Unassembled WGS sequence"/>
</dbReference>
<dbReference type="EMBL" id="CABDUW010000057">
    <property type="protein sequence ID" value="VTJ55910.1"/>
    <property type="molecule type" value="Genomic_DNA"/>
</dbReference>